<proteinExistence type="predicted"/>
<reference evidence="1" key="1">
    <citation type="submission" date="2014-09" db="EMBL/GenBank/DDBJ databases">
        <authorList>
            <person name="Magalhaes I.L.F."/>
            <person name="Oliveira U."/>
            <person name="Santos F.R."/>
            <person name="Vidigal T.H.D.A."/>
            <person name="Brescovit A.D."/>
            <person name="Santos A.J."/>
        </authorList>
    </citation>
    <scope>NUCLEOTIDE SEQUENCE</scope>
    <source>
        <tissue evidence="1">Shoot tissue taken approximately 20 cm above the soil surface</tissue>
    </source>
</reference>
<reference evidence="1" key="2">
    <citation type="journal article" date="2015" name="Data Brief">
        <title>Shoot transcriptome of the giant reed, Arundo donax.</title>
        <authorList>
            <person name="Barrero R.A."/>
            <person name="Guerrero F.D."/>
            <person name="Moolhuijzen P."/>
            <person name="Goolsby J.A."/>
            <person name="Tidwell J."/>
            <person name="Bellgard S.E."/>
            <person name="Bellgard M.I."/>
        </authorList>
    </citation>
    <scope>NUCLEOTIDE SEQUENCE</scope>
    <source>
        <tissue evidence="1">Shoot tissue taken approximately 20 cm above the soil surface</tissue>
    </source>
</reference>
<organism evidence="1">
    <name type="scientific">Arundo donax</name>
    <name type="common">Giant reed</name>
    <name type="synonym">Donax arundinaceus</name>
    <dbReference type="NCBI Taxonomy" id="35708"/>
    <lineage>
        <taxon>Eukaryota</taxon>
        <taxon>Viridiplantae</taxon>
        <taxon>Streptophyta</taxon>
        <taxon>Embryophyta</taxon>
        <taxon>Tracheophyta</taxon>
        <taxon>Spermatophyta</taxon>
        <taxon>Magnoliopsida</taxon>
        <taxon>Liliopsida</taxon>
        <taxon>Poales</taxon>
        <taxon>Poaceae</taxon>
        <taxon>PACMAD clade</taxon>
        <taxon>Arundinoideae</taxon>
        <taxon>Arundineae</taxon>
        <taxon>Arundo</taxon>
    </lineage>
</organism>
<name>A0A0A9AIJ4_ARUDO</name>
<accession>A0A0A9AIJ4</accession>
<dbReference type="EMBL" id="GBRH01246919">
    <property type="protein sequence ID" value="JAD50976.1"/>
    <property type="molecule type" value="Transcribed_RNA"/>
</dbReference>
<dbReference type="AlphaFoldDB" id="A0A0A9AIJ4"/>
<evidence type="ECO:0000313" key="1">
    <source>
        <dbReference type="EMBL" id="JAD50976.1"/>
    </source>
</evidence>
<sequence>MSWIIMSLHGCFFPKVIVYIIHCNIAM</sequence>
<protein>
    <submittedName>
        <fullName evidence="1">Uncharacterized protein</fullName>
    </submittedName>
</protein>